<evidence type="ECO:0000256" key="8">
    <source>
        <dbReference type="ARBA" id="ARBA00023235"/>
    </source>
</evidence>
<dbReference type="EMBL" id="JABBNT010000002">
    <property type="protein sequence ID" value="NMM44010.1"/>
    <property type="molecule type" value="Genomic_DNA"/>
</dbReference>
<comment type="subunit">
    <text evidence="9 10">Homodimer.</text>
</comment>
<keyword evidence="5 9" id="KW-0312">Gluconeogenesis</keyword>
<feature type="binding site" evidence="9">
    <location>
        <position position="170"/>
    </location>
    <ligand>
        <name>substrate</name>
    </ligand>
</feature>
<dbReference type="RefSeq" id="WP_169624323.1">
    <property type="nucleotide sequence ID" value="NZ_JABBNT010000002.1"/>
</dbReference>
<dbReference type="InterPro" id="IPR020861">
    <property type="entry name" value="Triosephosphate_isomerase_AS"/>
</dbReference>
<keyword evidence="7 9" id="KW-0324">Glycolysis</keyword>
<dbReference type="InterPro" id="IPR013785">
    <property type="entry name" value="Aldolase_TIM"/>
</dbReference>
<dbReference type="PANTHER" id="PTHR21139">
    <property type="entry name" value="TRIOSEPHOSPHATE ISOMERASE"/>
    <property type="match status" value="1"/>
</dbReference>
<dbReference type="GO" id="GO:0004807">
    <property type="term" value="F:triose-phosphate isomerase activity"/>
    <property type="evidence" value="ECO:0007669"/>
    <property type="project" value="UniProtKB-UniRule"/>
</dbReference>
<dbReference type="UniPathway" id="UPA01066"/>
<evidence type="ECO:0000256" key="4">
    <source>
        <dbReference type="ARBA" id="ARBA00007422"/>
    </source>
</evidence>
<dbReference type="FunFam" id="3.20.20.70:FF:000016">
    <property type="entry name" value="Triosephosphate isomerase"/>
    <property type="match status" value="1"/>
</dbReference>
<dbReference type="HAMAP" id="MF_00147_B">
    <property type="entry name" value="TIM_B"/>
    <property type="match status" value="1"/>
</dbReference>
<keyword evidence="8 9" id="KW-0413">Isomerase</keyword>
<dbReference type="Proteomes" id="UP000539372">
    <property type="component" value="Unassembled WGS sequence"/>
</dbReference>
<dbReference type="PANTHER" id="PTHR21139:SF42">
    <property type="entry name" value="TRIOSEPHOSPHATE ISOMERASE"/>
    <property type="match status" value="1"/>
</dbReference>
<dbReference type="InterPro" id="IPR022896">
    <property type="entry name" value="TrioseP_Isoase_bac/euk"/>
</dbReference>
<dbReference type="PROSITE" id="PS00171">
    <property type="entry name" value="TIM_1"/>
    <property type="match status" value="1"/>
</dbReference>
<dbReference type="EC" id="5.3.1.1" evidence="9 10"/>
<dbReference type="AlphaFoldDB" id="A0A7Y0DYN1"/>
<organism evidence="11 12">
    <name type="scientific">Pacificispira spongiicola</name>
    <dbReference type="NCBI Taxonomy" id="2729598"/>
    <lineage>
        <taxon>Bacteria</taxon>
        <taxon>Pseudomonadati</taxon>
        <taxon>Pseudomonadota</taxon>
        <taxon>Alphaproteobacteria</taxon>
        <taxon>Rhodospirillales</taxon>
        <taxon>Rhodospirillaceae</taxon>
        <taxon>Pacificispira</taxon>
    </lineage>
</organism>
<dbReference type="GO" id="GO:0006096">
    <property type="term" value="P:glycolytic process"/>
    <property type="evidence" value="ECO:0007669"/>
    <property type="project" value="UniProtKB-UniRule"/>
</dbReference>
<dbReference type="UniPathway" id="UPA00138"/>
<comment type="catalytic activity">
    <reaction evidence="1">
        <text>L-erythrulose 1-phosphate = D-erythrulose 4-phosphate</text>
        <dbReference type="Rhea" id="RHEA:49588"/>
        <dbReference type="ChEBI" id="CHEBI:58002"/>
        <dbReference type="ChEBI" id="CHEBI:90796"/>
        <dbReference type="EC" id="5.3.1.33"/>
    </reaction>
</comment>
<comment type="pathway">
    <text evidence="3">Carbohydrate metabolism; erythritol degradation.</text>
</comment>
<dbReference type="CDD" id="cd00311">
    <property type="entry name" value="TIM"/>
    <property type="match status" value="1"/>
</dbReference>
<dbReference type="UniPathway" id="UPA00109">
    <property type="reaction ID" value="UER00189"/>
</dbReference>
<reference evidence="11 12" key="1">
    <citation type="submission" date="2020-04" db="EMBL/GenBank/DDBJ databases">
        <title>Rhodospirillaceae bacterium KN72 isolated from deep sea.</title>
        <authorList>
            <person name="Zhang D.-C."/>
        </authorList>
    </citation>
    <scope>NUCLEOTIDE SEQUENCE [LARGE SCALE GENOMIC DNA]</scope>
    <source>
        <strain evidence="11 12">KN72</strain>
    </source>
</reference>
<evidence type="ECO:0000313" key="12">
    <source>
        <dbReference type="Proteomes" id="UP000539372"/>
    </source>
</evidence>
<dbReference type="GO" id="GO:0005829">
    <property type="term" value="C:cytosol"/>
    <property type="evidence" value="ECO:0007669"/>
    <property type="project" value="TreeGrafter"/>
</dbReference>
<feature type="active site" description="Electrophile" evidence="9">
    <location>
        <position position="94"/>
    </location>
</feature>
<feature type="binding site" evidence="9">
    <location>
        <begin position="231"/>
        <end position="232"/>
    </location>
    <ligand>
        <name>substrate</name>
    </ligand>
</feature>
<sequence length="249" mass="25096">MSRTPLIAGNWKMNGLLADGTALATAVAQGDASGCEILVCPPATLIHAVAQALKGSTVKLGGQDCHAAEKGAHTGDVSAAMLKDLRCSHVILGHSERRQDHGETDAQVSEKALAAYAAGLVAVICVGETEAERDAGDTMKVISAQLDGSVPKGATAENTVIAYEPVWAIGTGRTPTAEEANAVHVHIRAHLSGGLGADTASGMRILYGGSMKPGNAAELLAQSDIDGGLIGGAALKADDFLAIAAASKG</sequence>
<feature type="binding site" evidence="9">
    <location>
        <begin position="10"/>
        <end position="12"/>
    </location>
    <ligand>
        <name>substrate</name>
    </ligand>
</feature>
<evidence type="ECO:0000256" key="5">
    <source>
        <dbReference type="ARBA" id="ARBA00022432"/>
    </source>
</evidence>
<accession>A0A7Y0DYN1</accession>
<dbReference type="GO" id="GO:0046166">
    <property type="term" value="P:glyceraldehyde-3-phosphate biosynthetic process"/>
    <property type="evidence" value="ECO:0007669"/>
    <property type="project" value="TreeGrafter"/>
</dbReference>
<comment type="subcellular location">
    <subcellularLocation>
        <location evidence="9 10">Cytoplasm</location>
    </subcellularLocation>
</comment>
<evidence type="ECO:0000256" key="2">
    <source>
        <dbReference type="ARBA" id="ARBA00004680"/>
    </source>
</evidence>
<dbReference type="PROSITE" id="PS51440">
    <property type="entry name" value="TIM_2"/>
    <property type="match status" value="1"/>
</dbReference>
<feature type="binding site" evidence="9">
    <location>
        <position position="210"/>
    </location>
    <ligand>
        <name>substrate</name>
    </ligand>
</feature>
<dbReference type="InterPro" id="IPR000652">
    <property type="entry name" value="Triosephosphate_isomerase"/>
</dbReference>
<evidence type="ECO:0000256" key="7">
    <source>
        <dbReference type="ARBA" id="ARBA00023152"/>
    </source>
</evidence>
<keyword evidence="6 9" id="KW-0963">Cytoplasm</keyword>
<dbReference type="InterPro" id="IPR035990">
    <property type="entry name" value="TIM_sf"/>
</dbReference>
<evidence type="ECO:0000313" key="11">
    <source>
        <dbReference type="EMBL" id="NMM44010.1"/>
    </source>
</evidence>
<dbReference type="SUPFAM" id="SSF51351">
    <property type="entry name" value="Triosephosphate isomerase (TIM)"/>
    <property type="match status" value="1"/>
</dbReference>
<comment type="catalytic activity">
    <reaction evidence="9 10">
        <text>D-glyceraldehyde 3-phosphate = dihydroxyacetone phosphate</text>
        <dbReference type="Rhea" id="RHEA:18585"/>
        <dbReference type="ChEBI" id="CHEBI:57642"/>
        <dbReference type="ChEBI" id="CHEBI:59776"/>
        <dbReference type="EC" id="5.3.1.1"/>
    </reaction>
</comment>
<name>A0A7Y0DYN1_9PROT</name>
<dbReference type="GO" id="GO:0006094">
    <property type="term" value="P:gluconeogenesis"/>
    <property type="evidence" value="ECO:0007669"/>
    <property type="project" value="UniProtKB-UniRule"/>
</dbReference>
<evidence type="ECO:0000256" key="3">
    <source>
        <dbReference type="ARBA" id="ARBA00004939"/>
    </source>
</evidence>
<evidence type="ECO:0000256" key="9">
    <source>
        <dbReference type="HAMAP-Rule" id="MF_00147"/>
    </source>
</evidence>
<evidence type="ECO:0000256" key="10">
    <source>
        <dbReference type="RuleBase" id="RU363013"/>
    </source>
</evidence>
<gene>
    <name evidence="9" type="primary">tpiA</name>
    <name evidence="11" type="ORF">HH303_05950</name>
</gene>
<proteinExistence type="inferred from homology"/>
<dbReference type="Pfam" id="PF00121">
    <property type="entry name" value="TIM"/>
    <property type="match status" value="1"/>
</dbReference>
<evidence type="ECO:0000256" key="6">
    <source>
        <dbReference type="ARBA" id="ARBA00022490"/>
    </source>
</evidence>
<keyword evidence="12" id="KW-1185">Reference proteome</keyword>
<comment type="caution">
    <text evidence="11">The sequence shown here is derived from an EMBL/GenBank/DDBJ whole genome shotgun (WGS) entry which is preliminary data.</text>
</comment>
<comment type="function">
    <text evidence="9">Involved in the gluconeogenesis. Catalyzes stereospecifically the conversion of dihydroxyacetone phosphate (DHAP) to D-glyceraldehyde-3-phosphate (G3P).</text>
</comment>
<comment type="similarity">
    <text evidence="4 9 10">Belongs to the triosephosphate isomerase family.</text>
</comment>
<evidence type="ECO:0000256" key="1">
    <source>
        <dbReference type="ARBA" id="ARBA00000148"/>
    </source>
</evidence>
<comment type="pathway">
    <text evidence="9 10">Carbohydrate biosynthesis; gluconeogenesis.</text>
</comment>
<comment type="pathway">
    <text evidence="2 9 10">Carbohydrate degradation; glycolysis; D-glyceraldehyde 3-phosphate from glycerone phosphate: step 1/1.</text>
</comment>
<dbReference type="GO" id="GO:0019563">
    <property type="term" value="P:glycerol catabolic process"/>
    <property type="evidence" value="ECO:0007669"/>
    <property type="project" value="TreeGrafter"/>
</dbReference>
<dbReference type="Gene3D" id="3.20.20.70">
    <property type="entry name" value="Aldolase class I"/>
    <property type="match status" value="1"/>
</dbReference>
<feature type="active site" description="Proton acceptor" evidence="9">
    <location>
        <position position="164"/>
    </location>
</feature>
<protein>
    <recommendedName>
        <fullName evidence="9 10">Triosephosphate isomerase</fullName>
        <shortName evidence="9">TIM</shortName>
        <shortName evidence="9">TPI</shortName>
        <ecNumber evidence="9 10">5.3.1.1</ecNumber>
    </recommendedName>
    <alternativeName>
        <fullName evidence="9">Triose-phosphate isomerase</fullName>
    </alternativeName>
</protein>
<dbReference type="NCBIfam" id="TIGR00419">
    <property type="entry name" value="tim"/>
    <property type="match status" value="1"/>
</dbReference>